<dbReference type="AlphaFoldDB" id="A0A6L3T018"/>
<keyword evidence="2" id="KW-1185">Reference proteome</keyword>
<proteinExistence type="predicted"/>
<dbReference type="OrthoDB" id="7999567at2"/>
<dbReference type="RefSeq" id="WP_151001184.1">
    <property type="nucleotide sequence ID" value="NZ_BPQY01000483.1"/>
</dbReference>
<reference evidence="1 2" key="1">
    <citation type="submission" date="2019-09" db="EMBL/GenBank/DDBJ databases">
        <title>YIM 48816 draft genome.</title>
        <authorList>
            <person name="Jiang L."/>
        </authorList>
    </citation>
    <scope>NUCLEOTIDE SEQUENCE [LARGE SCALE GENOMIC DNA]</scope>
    <source>
        <strain evidence="1 2">YIM 48816</strain>
    </source>
</reference>
<dbReference type="Proteomes" id="UP000474159">
    <property type="component" value="Unassembled WGS sequence"/>
</dbReference>
<dbReference type="EMBL" id="VZZK01000015">
    <property type="protein sequence ID" value="KAB1078244.1"/>
    <property type="molecule type" value="Genomic_DNA"/>
</dbReference>
<protein>
    <submittedName>
        <fullName evidence="1">Uncharacterized protein</fullName>
    </submittedName>
</protein>
<sequence length="106" mass="11463">MSTRRQISWTTALADMRNDRVQVAPGQIGATLRANAYAKFTADRLRAARPVLVIAGRYDRAAIMRAAIQQAQSRRAVTGEAWSICLSAALKGVWSVAKAARIAAAH</sequence>
<gene>
    <name evidence="1" type="ORF">F6X53_15950</name>
</gene>
<organism evidence="1 2">
    <name type="scientific">Methylobacterium soli</name>
    <dbReference type="NCBI Taxonomy" id="553447"/>
    <lineage>
        <taxon>Bacteria</taxon>
        <taxon>Pseudomonadati</taxon>
        <taxon>Pseudomonadota</taxon>
        <taxon>Alphaproteobacteria</taxon>
        <taxon>Hyphomicrobiales</taxon>
        <taxon>Methylobacteriaceae</taxon>
        <taxon>Methylobacterium</taxon>
    </lineage>
</organism>
<comment type="caution">
    <text evidence="1">The sequence shown here is derived from an EMBL/GenBank/DDBJ whole genome shotgun (WGS) entry which is preliminary data.</text>
</comment>
<name>A0A6L3T018_9HYPH</name>
<evidence type="ECO:0000313" key="1">
    <source>
        <dbReference type="EMBL" id="KAB1078244.1"/>
    </source>
</evidence>
<accession>A0A6L3T018</accession>
<evidence type="ECO:0000313" key="2">
    <source>
        <dbReference type="Proteomes" id="UP000474159"/>
    </source>
</evidence>